<organism evidence="1 2">
    <name type="scientific">Marasmius tenuissimus</name>
    <dbReference type="NCBI Taxonomy" id="585030"/>
    <lineage>
        <taxon>Eukaryota</taxon>
        <taxon>Fungi</taxon>
        <taxon>Dikarya</taxon>
        <taxon>Basidiomycota</taxon>
        <taxon>Agaricomycotina</taxon>
        <taxon>Agaricomycetes</taxon>
        <taxon>Agaricomycetidae</taxon>
        <taxon>Agaricales</taxon>
        <taxon>Marasmiineae</taxon>
        <taxon>Marasmiaceae</taxon>
        <taxon>Marasmius</taxon>
    </lineage>
</organism>
<gene>
    <name evidence="1" type="ORF">AAF712_004664</name>
</gene>
<evidence type="ECO:0000313" key="1">
    <source>
        <dbReference type="EMBL" id="KAL0068277.1"/>
    </source>
</evidence>
<proteinExistence type="predicted"/>
<reference evidence="1 2" key="1">
    <citation type="submission" date="2024-05" db="EMBL/GenBank/DDBJ databases">
        <title>A draft genome resource for the thread blight pathogen Marasmius tenuissimus strain MS-2.</title>
        <authorList>
            <person name="Yulfo-Soto G.E."/>
            <person name="Baruah I.K."/>
            <person name="Amoako-Attah I."/>
            <person name="Bukari Y."/>
            <person name="Meinhardt L.W."/>
            <person name="Bailey B.A."/>
            <person name="Cohen S.P."/>
        </authorList>
    </citation>
    <scope>NUCLEOTIDE SEQUENCE [LARGE SCALE GENOMIC DNA]</scope>
    <source>
        <strain evidence="1 2">MS-2</strain>
    </source>
</reference>
<name>A0ABR3A6V5_9AGAR</name>
<protein>
    <submittedName>
        <fullName evidence="1">Uncharacterized protein</fullName>
    </submittedName>
</protein>
<comment type="caution">
    <text evidence="1">The sequence shown here is derived from an EMBL/GenBank/DDBJ whole genome shotgun (WGS) entry which is preliminary data.</text>
</comment>
<keyword evidence="2" id="KW-1185">Reference proteome</keyword>
<sequence length="471" mass="52986">MGEDHGNAPGANMSIMDAFTEDYDVLDSLYHAGIPVWYIRRLSNTPEVRIEKVVDFVHDTNSYKLALRFGGVLDTSDASPPHRIIYNHLAAKPERYMTMGNFIRSLFQYPCLIGSDTPRSSTSVIRTNRRAAPLRPFSAFSDETRCSTGGSKPCKYPVTILYQTQLITDPTDASKSPCSKGGPMNPFAFTSSLLPPSVPAWANALCALSHHNLSMPPPLGHSRGYHLPPAHLLVAPENDKIKLSLLCNWLKVREVAIFRATTGAPRLSSKDWRSFLNIFGGNTKQVSDTRSGKRHESMLTLLKDFLMENRLSLKYDELPSIQAKWKGQTVSPKQLPETRIMHEITWELNELNFRQEFVALDGVLDESNLVKWERQNLLDGCWQGRADWVNGSEGLGSGSLEVRIPYLIRLHRIMSTWRGDKPLEVLDSFPKCEAHNFLVTTERVERALASFYTSSFLSVFGHEASVPYILT</sequence>
<dbReference type="Proteomes" id="UP001437256">
    <property type="component" value="Unassembled WGS sequence"/>
</dbReference>
<dbReference type="EMBL" id="JBBXMP010000019">
    <property type="protein sequence ID" value="KAL0068277.1"/>
    <property type="molecule type" value="Genomic_DNA"/>
</dbReference>
<accession>A0ABR3A6V5</accession>
<evidence type="ECO:0000313" key="2">
    <source>
        <dbReference type="Proteomes" id="UP001437256"/>
    </source>
</evidence>